<dbReference type="Pfam" id="PF02525">
    <property type="entry name" value="Flavodoxin_2"/>
    <property type="match status" value="1"/>
</dbReference>
<keyword evidence="2" id="KW-0560">Oxidoreductase</keyword>
<dbReference type="Gene3D" id="3.40.50.360">
    <property type="match status" value="1"/>
</dbReference>
<evidence type="ECO:0000256" key="1">
    <source>
        <dbReference type="ARBA" id="ARBA00006252"/>
    </source>
</evidence>
<name>A0ABQ6LIB8_9RHOB</name>
<accession>A0ABQ6LIB8</accession>
<protein>
    <submittedName>
        <fullName evidence="4">NAD(P)H-dependent oxidoreductase</fullName>
    </submittedName>
</protein>
<evidence type="ECO:0000313" key="5">
    <source>
        <dbReference type="Proteomes" id="UP001239909"/>
    </source>
</evidence>
<gene>
    <name evidence="4" type="ORF">LNKW23_13940</name>
</gene>
<dbReference type="Proteomes" id="UP001239909">
    <property type="component" value="Unassembled WGS sequence"/>
</dbReference>
<comment type="caution">
    <text evidence="4">The sequence shown here is derived from an EMBL/GenBank/DDBJ whole genome shotgun (WGS) entry which is preliminary data.</text>
</comment>
<organism evidence="4 5">
    <name type="scientific">Paralimibaculum aggregatum</name>
    <dbReference type="NCBI Taxonomy" id="3036245"/>
    <lineage>
        <taxon>Bacteria</taxon>
        <taxon>Pseudomonadati</taxon>
        <taxon>Pseudomonadota</taxon>
        <taxon>Alphaproteobacteria</taxon>
        <taxon>Rhodobacterales</taxon>
        <taxon>Paracoccaceae</taxon>
        <taxon>Paralimibaculum</taxon>
    </lineage>
</organism>
<proteinExistence type="inferred from homology"/>
<dbReference type="EMBL" id="BSYI01000008">
    <property type="protein sequence ID" value="GMG82181.1"/>
    <property type="molecule type" value="Genomic_DNA"/>
</dbReference>
<reference evidence="4 5" key="1">
    <citation type="submission" date="2023-04" db="EMBL/GenBank/DDBJ databases">
        <title>Marinoamorphus aggregata gen. nov., sp. Nov., isolate from tissue of brittle star Ophioplocus japonicus.</title>
        <authorList>
            <person name="Kawano K."/>
            <person name="Sawayama S."/>
            <person name="Nakagawa S."/>
        </authorList>
    </citation>
    <scope>NUCLEOTIDE SEQUENCE [LARGE SCALE GENOMIC DNA]</scope>
    <source>
        <strain evidence="4 5">NKW23</strain>
    </source>
</reference>
<dbReference type="PANTHER" id="PTHR10204">
    <property type="entry name" value="NAD P H OXIDOREDUCTASE-RELATED"/>
    <property type="match status" value="1"/>
</dbReference>
<dbReference type="RefSeq" id="WP_285670938.1">
    <property type="nucleotide sequence ID" value="NZ_BSYI01000008.1"/>
</dbReference>
<evidence type="ECO:0000256" key="2">
    <source>
        <dbReference type="ARBA" id="ARBA00023002"/>
    </source>
</evidence>
<dbReference type="InterPro" id="IPR029039">
    <property type="entry name" value="Flavoprotein-like_sf"/>
</dbReference>
<evidence type="ECO:0000259" key="3">
    <source>
        <dbReference type="Pfam" id="PF02525"/>
    </source>
</evidence>
<dbReference type="InterPro" id="IPR003680">
    <property type="entry name" value="Flavodoxin_fold"/>
</dbReference>
<evidence type="ECO:0000313" key="4">
    <source>
        <dbReference type="EMBL" id="GMG82181.1"/>
    </source>
</evidence>
<keyword evidence="5" id="KW-1185">Reference proteome</keyword>
<dbReference type="InterPro" id="IPR051545">
    <property type="entry name" value="NAD(P)H_dehydrogenase_qn"/>
</dbReference>
<feature type="domain" description="Flavodoxin-like fold" evidence="3">
    <location>
        <begin position="4"/>
        <end position="185"/>
    </location>
</feature>
<comment type="similarity">
    <text evidence="1">Belongs to the NAD(P)H dehydrogenase (quinone) family.</text>
</comment>
<sequence length="193" mass="20505">MTQRICLLLGHPDGQSEHFCHALAAAYARGAEAAGHRVARLDLAALQPEPLGSAAEFETAPAGPMAEARAALADATHLVEIFPLWLGGMPARLKAFFEQLARAGFALGISERGWPEGRLKGRSARVVVTMGMPALAYRIWFLNAGVGVLKRMILGMAGIAPVRQTTIGGVEAMSDAARARWLARVEALGRAAR</sequence>
<dbReference type="PANTHER" id="PTHR10204:SF34">
    <property type="entry name" value="NAD(P)H DEHYDROGENASE [QUINONE] 1 ISOFORM 1"/>
    <property type="match status" value="1"/>
</dbReference>
<dbReference type="SUPFAM" id="SSF52218">
    <property type="entry name" value="Flavoproteins"/>
    <property type="match status" value="1"/>
</dbReference>